<evidence type="ECO:0000313" key="6">
    <source>
        <dbReference type="Proteomes" id="UP000630594"/>
    </source>
</evidence>
<keyword evidence="1" id="KW-0547">Nucleotide-binding</keyword>
<evidence type="ECO:0000256" key="3">
    <source>
        <dbReference type="ARBA" id="ARBA00022840"/>
    </source>
</evidence>
<dbReference type="InterPro" id="IPR003833">
    <property type="entry name" value="CT_C_D"/>
</dbReference>
<keyword evidence="2" id="KW-0378">Hydrolase</keyword>
<dbReference type="PANTHER" id="PTHR34698">
    <property type="entry name" value="5-OXOPROLINASE SUBUNIT B"/>
    <property type="match status" value="1"/>
</dbReference>
<protein>
    <recommendedName>
        <fullName evidence="4">Carboxyltransferase domain-containing protein</fullName>
    </recommendedName>
</protein>
<reference evidence="6" key="1">
    <citation type="journal article" date="2019" name="Int. J. Syst. Evol. Microbiol.">
        <title>The Global Catalogue of Microorganisms (GCM) 10K type strain sequencing project: providing services to taxonomists for standard genome sequencing and annotation.</title>
        <authorList>
            <consortium name="The Broad Institute Genomics Platform"/>
            <consortium name="The Broad Institute Genome Sequencing Center for Infectious Disease"/>
            <person name="Wu L."/>
            <person name="Ma J."/>
        </authorList>
    </citation>
    <scope>NUCLEOTIDE SEQUENCE [LARGE SCALE GENOMIC DNA]</scope>
    <source>
        <strain evidence="6">CCM 7403</strain>
    </source>
</reference>
<keyword evidence="6" id="KW-1185">Reference proteome</keyword>
<dbReference type="PANTHER" id="PTHR34698:SF2">
    <property type="entry name" value="5-OXOPROLINASE SUBUNIT B"/>
    <property type="match status" value="1"/>
</dbReference>
<evidence type="ECO:0000313" key="5">
    <source>
        <dbReference type="EMBL" id="GGD19279.1"/>
    </source>
</evidence>
<dbReference type="InterPro" id="IPR029000">
    <property type="entry name" value="Cyclophilin-like_dom_sf"/>
</dbReference>
<dbReference type="Gene3D" id="2.40.100.10">
    <property type="entry name" value="Cyclophilin-like"/>
    <property type="match status" value="1"/>
</dbReference>
<proteinExistence type="predicted"/>
<name>A0ABQ1QAV2_9ACTN</name>
<sequence length="57" mass="6104">MPVGSVGLADQWCGIYPSESPGGWCLLGRTELAVWDLARTDAPALLVPGTRVRFVFA</sequence>
<feature type="domain" description="Carboxyltransferase" evidence="4">
    <location>
        <begin position="1"/>
        <end position="45"/>
    </location>
</feature>
<comment type="caution">
    <text evidence="5">The sequence shown here is derived from an EMBL/GenBank/DDBJ whole genome shotgun (WGS) entry which is preliminary data.</text>
</comment>
<accession>A0ABQ1QAV2</accession>
<dbReference type="Pfam" id="PF02682">
    <property type="entry name" value="CT_C_D"/>
    <property type="match status" value="1"/>
</dbReference>
<evidence type="ECO:0000256" key="2">
    <source>
        <dbReference type="ARBA" id="ARBA00022801"/>
    </source>
</evidence>
<keyword evidence="3" id="KW-0067">ATP-binding</keyword>
<dbReference type="InterPro" id="IPR010016">
    <property type="entry name" value="PxpB"/>
</dbReference>
<evidence type="ECO:0000259" key="4">
    <source>
        <dbReference type="Pfam" id="PF02682"/>
    </source>
</evidence>
<dbReference type="SUPFAM" id="SSF50891">
    <property type="entry name" value="Cyclophilin-like"/>
    <property type="match status" value="1"/>
</dbReference>
<dbReference type="EMBL" id="BMCK01000002">
    <property type="protein sequence ID" value="GGD19279.1"/>
    <property type="molecule type" value="Genomic_DNA"/>
</dbReference>
<organism evidence="5 6">
    <name type="scientific">Nocardioides daphniae</name>
    <dbReference type="NCBI Taxonomy" id="402297"/>
    <lineage>
        <taxon>Bacteria</taxon>
        <taxon>Bacillati</taxon>
        <taxon>Actinomycetota</taxon>
        <taxon>Actinomycetes</taxon>
        <taxon>Propionibacteriales</taxon>
        <taxon>Nocardioidaceae</taxon>
        <taxon>Nocardioides</taxon>
    </lineage>
</organism>
<gene>
    <name evidence="5" type="ORF">GCM10007231_17990</name>
</gene>
<evidence type="ECO:0000256" key="1">
    <source>
        <dbReference type="ARBA" id="ARBA00022741"/>
    </source>
</evidence>
<dbReference type="Proteomes" id="UP000630594">
    <property type="component" value="Unassembled WGS sequence"/>
</dbReference>